<evidence type="ECO:0000259" key="7">
    <source>
        <dbReference type="Pfam" id="PF00081"/>
    </source>
</evidence>
<dbReference type="Proteomes" id="UP000234384">
    <property type="component" value="Unassembled WGS sequence"/>
</dbReference>
<organism evidence="9 10">
    <name type="scientific">Falseniella ignava</name>
    <dbReference type="NCBI Taxonomy" id="137730"/>
    <lineage>
        <taxon>Bacteria</taxon>
        <taxon>Bacillati</taxon>
        <taxon>Bacillota</taxon>
        <taxon>Bacilli</taxon>
        <taxon>Lactobacillales</taxon>
        <taxon>Aerococcaceae</taxon>
        <taxon>Falseniella</taxon>
    </lineage>
</organism>
<dbReference type="Pfam" id="PF02777">
    <property type="entry name" value="Sod_Fe_C"/>
    <property type="match status" value="1"/>
</dbReference>
<feature type="binding site" evidence="5">
    <location>
        <position position="168"/>
    </location>
    <ligand>
        <name>Mn(2+)</name>
        <dbReference type="ChEBI" id="CHEBI:29035"/>
    </ligand>
</feature>
<feature type="domain" description="Manganese/iron superoxide dismutase N-terminal" evidence="7">
    <location>
        <begin position="3"/>
        <end position="88"/>
    </location>
</feature>
<dbReference type="InterPro" id="IPR019832">
    <property type="entry name" value="Mn/Fe_SOD_C"/>
</dbReference>
<evidence type="ECO:0000256" key="5">
    <source>
        <dbReference type="PIRSR" id="PIRSR000349-1"/>
    </source>
</evidence>
<feature type="binding site" evidence="5">
    <location>
        <position position="27"/>
    </location>
    <ligand>
        <name>Mn(2+)</name>
        <dbReference type="ChEBI" id="CHEBI:29035"/>
    </ligand>
</feature>
<dbReference type="InterPro" id="IPR001189">
    <property type="entry name" value="Mn/Fe_SOD"/>
</dbReference>
<dbReference type="AlphaFoldDB" id="A0A2I1K245"/>
<dbReference type="InterPro" id="IPR019831">
    <property type="entry name" value="Mn/Fe_SOD_N"/>
</dbReference>
<dbReference type="EC" id="1.15.1.1" evidence="2 6"/>
<dbReference type="GO" id="GO:0004784">
    <property type="term" value="F:superoxide dismutase activity"/>
    <property type="evidence" value="ECO:0007669"/>
    <property type="project" value="UniProtKB-EC"/>
</dbReference>
<dbReference type="PROSITE" id="PS00088">
    <property type="entry name" value="SOD_MN"/>
    <property type="match status" value="1"/>
</dbReference>
<dbReference type="FunFam" id="3.55.40.20:FF:000001">
    <property type="entry name" value="Superoxide dismutase"/>
    <property type="match status" value="1"/>
</dbReference>
<feature type="binding site" evidence="5">
    <location>
        <position position="81"/>
    </location>
    <ligand>
        <name>Mn(2+)</name>
        <dbReference type="ChEBI" id="CHEBI:29035"/>
    </ligand>
</feature>
<evidence type="ECO:0000256" key="3">
    <source>
        <dbReference type="ARBA" id="ARBA00022723"/>
    </source>
</evidence>
<gene>
    <name evidence="9" type="ORF">CYJ57_03580</name>
</gene>
<comment type="function">
    <text evidence="6">Destroys radicals which are normally produced within the cells and which are toxic to biological systems.</text>
</comment>
<feature type="domain" description="Manganese/iron superoxide dismutase C-terminal" evidence="8">
    <location>
        <begin position="100"/>
        <end position="196"/>
    </location>
</feature>
<dbReference type="Pfam" id="PF00081">
    <property type="entry name" value="Sod_Fe_N"/>
    <property type="match status" value="1"/>
</dbReference>
<feature type="binding site" evidence="5">
    <location>
        <position position="164"/>
    </location>
    <ligand>
        <name>Mn(2+)</name>
        <dbReference type="ChEBI" id="CHEBI:29035"/>
    </ligand>
</feature>
<accession>A0A2I1K245</accession>
<reference evidence="9 10" key="1">
    <citation type="submission" date="2017-12" db="EMBL/GenBank/DDBJ databases">
        <title>Phylogenetic diversity of female urinary microbiome.</title>
        <authorList>
            <person name="Thomas-White K."/>
            <person name="Wolfe A.J."/>
        </authorList>
    </citation>
    <scope>NUCLEOTIDE SEQUENCE [LARGE SCALE GENOMIC DNA]</scope>
    <source>
        <strain evidence="9 10">UMB0898</strain>
    </source>
</reference>
<dbReference type="SUPFAM" id="SSF46609">
    <property type="entry name" value="Fe,Mn superoxide dismutase (SOD), N-terminal domain"/>
    <property type="match status" value="1"/>
</dbReference>
<dbReference type="PANTHER" id="PTHR43595">
    <property type="entry name" value="37S RIBOSOMAL PROTEIN S26, MITOCHONDRIAL"/>
    <property type="match status" value="1"/>
</dbReference>
<keyword evidence="4 6" id="KW-0560">Oxidoreductase</keyword>
<comment type="catalytic activity">
    <reaction evidence="6">
        <text>2 superoxide + 2 H(+) = H2O2 + O2</text>
        <dbReference type="Rhea" id="RHEA:20696"/>
        <dbReference type="ChEBI" id="CHEBI:15378"/>
        <dbReference type="ChEBI" id="CHEBI:15379"/>
        <dbReference type="ChEBI" id="CHEBI:16240"/>
        <dbReference type="ChEBI" id="CHEBI:18421"/>
        <dbReference type="EC" id="1.15.1.1"/>
    </reaction>
</comment>
<dbReference type="SUPFAM" id="SSF54719">
    <property type="entry name" value="Fe,Mn superoxide dismutase (SOD), C-terminal domain"/>
    <property type="match status" value="1"/>
</dbReference>
<evidence type="ECO:0000259" key="8">
    <source>
        <dbReference type="Pfam" id="PF02777"/>
    </source>
</evidence>
<dbReference type="Gene3D" id="3.55.40.20">
    <property type="entry name" value="Iron/manganese superoxide dismutase, C-terminal domain"/>
    <property type="match status" value="1"/>
</dbReference>
<dbReference type="PIRSF" id="PIRSF000349">
    <property type="entry name" value="SODismutase"/>
    <property type="match status" value="1"/>
</dbReference>
<keyword evidence="3 5" id="KW-0479">Metal-binding</keyword>
<dbReference type="InterPro" id="IPR019833">
    <property type="entry name" value="Mn/Fe_SOD_BS"/>
</dbReference>
<dbReference type="GO" id="GO:0005737">
    <property type="term" value="C:cytoplasm"/>
    <property type="evidence" value="ECO:0007669"/>
    <property type="project" value="TreeGrafter"/>
</dbReference>
<comment type="caution">
    <text evidence="9">The sequence shown here is derived from an EMBL/GenBank/DDBJ whole genome shotgun (WGS) entry which is preliminary data.</text>
</comment>
<evidence type="ECO:0000256" key="6">
    <source>
        <dbReference type="RuleBase" id="RU000414"/>
    </source>
</evidence>
<name>A0A2I1K245_9LACT</name>
<proteinExistence type="inferred from homology"/>
<evidence type="ECO:0000313" key="10">
    <source>
        <dbReference type="Proteomes" id="UP000234384"/>
    </source>
</evidence>
<evidence type="ECO:0000256" key="1">
    <source>
        <dbReference type="ARBA" id="ARBA00008714"/>
    </source>
</evidence>
<dbReference type="InterPro" id="IPR036324">
    <property type="entry name" value="Mn/Fe_SOD_N_sf"/>
</dbReference>
<dbReference type="InterPro" id="IPR036314">
    <property type="entry name" value="SOD_C_sf"/>
</dbReference>
<dbReference type="Gene3D" id="1.10.287.990">
    <property type="entry name" value="Fe,Mn superoxide dismutase (SOD) domain"/>
    <property type="match status" value="1"/>
</dbReference>
<dbReference type="EMBL" id="PKHE01000006">
    <property type="protein sequence ID" value="PKY89615.1"/>
    <property type="molecule type" value="Genomic_DNA"/>
</dbReference>
<protein>
    <recommendedName>
        <fullName evidence="2 6">Superoxide dismutase</fullName>
        <ecNumber evidence="2 6">1.15.1.1</ecNumber>
    </recommendedName>
</protein>
<evidence type="ECO:0000313" key="9">
    <source>
        <dbReference type="EMBL" id="PKY89615.1"/>
    </source>
</evidence>
<evidence type="ECO:0000256" key="4">
    <source>
        <dbReference type="ARBA" id="ARBA00023002"/>
    </source>
</evidence>
<dbReference type="FunFam" id="1.10.287.990:FF:000001">
    <property type="entry name" value="Superoxide dismutase"/>
    <property type="match status" value="1"/>
</dbReference>
<dbReference type="PANTHER" id="PTHR43595:SF2">
    <property type="entry name" value="SMALL RIBOSOMAL SUBUNIT PROTEIN MS42"/>
    <property type="match status" value="1"/>
</dbReference>
<sequence>MAFELPKLPYEYDALEPVIDKQTMEIHHTKHHQAYVTNLNKAIEGTEYESLELEELVKKIDTLPESIQTAVRNNGGGHLNHSLFWNLLQSPNEETTIPSELSDKLIEDFGSIESFKEKFEASAKGRFGSGWAWLVDNQGTLEVIDLPNQDNPLMIGKTPLFGLDVWEHAYYLNYQNRRPEYVSNFWKVVNWEQVNKLWKEI</sequence>
<evidence type="ECO:0000256" key="2">
    <source>
        <dbReference type="ARBA" id="ARBA00012682"/>
    </source>
</evidence>
<comment type="similarity">
    <text evidence="1 6">Belongs to the iron/manganese superoxide dismutase family.</text>
</comment>
<dbReference type="GO" id="GO:0046872">
    <property type="term" value="F:metal ion binding"/>
    <property type="evidence" value="ECO:0007669"/>
    <property type="project" value="UniProtKB-KW"/>
</dbReference>
<dbReference type="PRINTS" id="PR01703">
    <property type="entry name" value="MNSODISMTASE"/>
</dbReference>
<dbReference type="RefSeq" id="WP_101954104.1">
    <property type="nucleotide sequence ID" value="NZ_PKHE01000006.1"/>
</dbReference>